<dbReference type="Proteomes" id="UP000662857">
    <property type="component" value="Chromosome"/>
</dbReference>
<evidence type="ECO:0000313" key="2">
    <source>
        <dbReference type="Proteomes" id="UP000662857"/>
    </source>
</evidence>
<protein>
    <submittedName>
        <fullName evidence="1">Uncharacterized protein</fullName>
    </submittedName>
</protein>
<keyword evidence="2" id="KW-1185">Reference proteome</keyword>
<organism evidence="1 2">
    <name type="scientific">Natronosporangium hydrolyticum</name>
    <dbReference type="NCBI Taxonomy" id="2811111"/>
    <lineage>
        <taxon>Bacteria</taxon>
        <taxon>Bacillati</taxon>
        <taxon>Actinomycetota</taxon>
        <taxon>Actinomycetes</taxon>
        <taxon>Micromonosporales</taxon>
        <taxon>Micromonosporaceae</taxon>
        <taxon>Natronosporangium</taxon>
    </lineage>
</organism>
<name>A0A895YG00_9ACTN</name>
<dbReference type="EMBL" id="CP070499">
    <property type="protein sequence ID" value="QSB14333.1"/>
    <property type="molecule type" value="Genomic_DNA"/>
</dbReference>
<proteinExistence type="predicted"/>
<sequence length="123" mass="12679">MESPSYLEVYPDAVMRAGQQTTDTAGAWQTWSTRIRMHVGHTDNAVRSTHISAALDVLAERVVPVAARVGQRVADLGVVTTSAGVVVADSDGVSAELLHQQSGAAAGQASVLSRPIDGSAAAV</sequence>
<dbReference type="RefSeq" id="WP_239676463.1">
    <property type="nucleotide sequence ID" value="NZ_CP070499.1"/>
</dbReference>
<dbReference type="KEGG" id="nhy:JQS43_23015"/>
<evidence type="ECO:0000313" key="1">
    <source>
        <dbReference type="EMBL" id="QSB14333.1"/>
    </source>
</evidence>
<accession>A0A895YG00</accession>
<dbReference type="AlphaFoldDB" id="A0A895YG00"/>
<gene>
    <name evidence="1" type="ORF">JQS43_23015</name>
</gene>
<reference evidence="1" key="1">
    <citation type="submission" date="2021-02" db="EMBL/GenBank/DDBJ databases">
        <title>Natrosporangium hydrolyticum gen. nov., sp. nov, a haloalkaliphilic actinobacterium from a soda solonchak soil.</title>
        <authorList>
            <person name="Sorokin D.Y."/>
            <person name="Khijniak T.V."/>
            <person name="Zakharycheva A.P."/>
            <person name="Boueva O.V."/>
            <person name="Ariskina E.V."/>
            <person name="Hahnke R.L."/>
            <person name="Bunk B."/>
            <person name="Sproer C."/>
            <person name="Schumann P."/>
            <person name="Evtushenko L.I."/>
            <person name="Kublanov I.V."/>
        </authorList>
    </citation>
    <scope>NUCLEOTIDE SEQUENCE</scope>
    <source>
        <strain evidence="1">DSM 106523</strain>
    </source>
</reference>